<keyword evidence="3" id="KW-1185">Reference proteome</keyword>
<gene>
    <name evidence="2" type="ORF">H7B90_23390</name>
</gene>
<dbReference type="EMBL" id="JACJVR010000090">
    <property type="protein sequence ID" value="MBB6694344.1"/>
    <property type="molecule type" value="Genomic_DNA"/>
</dbReference>
<dbReference type="Pfam" id="PF00903">
    <property type="entry name" value="Glyoxalase"/>
    <property type="match status" value="1"/>
</dbReference>
<accession>A0A841U8B9</accession>
<dbReference type="AlphaFoldDB" id="A0A841U8B9"/>
<dbReference type="InterPro" id="IPR029068">
    <property type="entry name" value="Glyas_Bleomycin-R_OHBP_Dase"/>
</dbReference>
<reference evidence="2 3" key="1">
    <citation type="submission" date="2020-08" db="EMBL/GenBank/DDBJ databases">
        <title>Cohnella phylogeny.</title>
        <authorList>
            <person name="Dunlap C."/>
        </authorList>
    </citation>
    <scope>NUCLEOTIDE SEQUENCE [LARGE SCALE GENOMIC DNA]</scope>
    <source>
        <strain evidence="2 3">DSM 25239</strain>
    </source>
</reference>
<evidence type="ECO:0000313" key="3">
    <source>
        <dbReference type="Proteomes" id="UP000553776"/>
    </source>
</evidence>
<dbReference type="SUPFAM" id="SSF54593">
    <property type="entry name" value="Glyoxalase/Bleomycin resistance protein/Dihydroxybiphenyl dioxygenase"/>
    <property type="match status" value="1"/>
</dbReference>
<dbReference type="InterPro" id="IPR037523">
    <property type="entry name" value="VOC_core"/>
</dbReference>
<feature type="domain" description="VOC" evidence="1">
    <location>
        <begin position="1"/>
        <end position="117"/>
    </location>
</feature>
<sequence length="224" mass="24934">MNILETALLANDLEPIKRFYMDTLGLSVATETEERVSFRAGASRLTFERSADVANPYYHFAFNVSTSRMETALEWLEAKGVEVRFVRGSRIVHSESWNSESVYFGDPAGNVVELIARHSLPGGSSEPYHPGSVFGISEIGLPADDVPALSAYLQDVAGVDVYRREDVSFAPLGDEEGLFILSSVGRTWLGSEQPSVVYPLRVALRQEGRDLPRILHYPYSLEFR</sequence>
<dbReference type="RefSeq" id="WP_185138317.1">
    <property type="nucleotide sequence ID" value="NZ_JACJVR010000090.1"/>
</dbReference>
<protein>
    <submittedName>
        <fullName evidence="2">VOC family protein</fullName>
    </submittedName>
</protein>
<dbReference type="InterPro" id="IPR004360">
    <property type="entry name" value="Glyas_Fos-R_dOase_dom"/>
</dbReference>
<name>A0A841U8B9_9BACL</name>
<dbReference type="Proteomes" id="UP000553776">
    <property type="component" value="Unassembled WGS sequence"/>
</dbReference>
<dbReference type="Gene3D" id="3.10.180.10">
    <property type="entry name" value="2,3-Dihydroxybiphenyl 1,2-Dioxygenase, domain 1"/>
    <property type="match status" value="1"/>
</dbReference>
<organism evidence="2 3">
    <name type="scientific">Cohnella xylanilytica</name>
    <dbReference type="NCBI Taxonomy" id="557555"/>
    <lineage>
        <taxon>Bacteria</taxon>
        <taxon>Bacillati</taxon>
        <taxon>Bacillota</taxon>
        <taxon>Bacilli</taxon>
        <taxon>Bacillales</taxon>
        <taxon>Paenibacillaceae</taxon>
        <taxon>Cohnella</taxon>
    </lineage>
</organism>
<dbReference type="PROSITE" id="PS51819">
    <property type="entry name" value="VOC"/>
    <property type="match status" value="1"/>
</dbReference>
<comment type="caution">
    <text evidence="2">The sequence shown here is derived from an EMBL/GenBank/DDBJ whole genome shotgun (WGS) entry which is preliminary data.</text>
</comment>
<proteinExistence type="predicted"/>
<evidence type="ECO:0000313" key="2">
    <source>
        <dbReference type="EMBL" id="MBB6694344.1"/>
    </source>
</evidence>
<evidence type="ECO:0000259" key="1">
    <source>
        <dbReference type="PROSITE" id="PS51819"/>
    </source>
</evidence>